<gene>
    <name evidence="2" type="ORF">FDA94_30305</name>
</gene>
<sequence>MPCRRPSSLAWICGRTSATPGPANAAASALAADLSGEPWRHYHGPVVVCGVELGEAGEEYAVDLTGDRLAALRRRLGRHSAE</sequence>
<proteinExistence type="predicted"/>
<keyword evidence="1" id="KW-0732">Signal</keyword>
<dbReference type="Proteomes" id="UP000308705">
    <property type="component" value="Unassembled WGS sequence"/>
</dbReference>
<name>A0A4U3M7P1_9ACTN</name>
<protein>
    <submittedName>
        <fullName evidence="2">Uncharacterized protein</fullName>
    </submittedName>
</protein>
<keyword evidence="3" id="KW-1185">Reference proteome</keyword>
<evidence type="ECO:0000313" key="3">
    <source>
        <dbReference type="Proteomes" id="UP000308705"/>
    </source>
</evidence>
<reference evidence="2 3" key="1">
    <citation type="submission" date="2019-04" db="EMBL/GenBank/DDBJ databases">
        <title>Herbidospora sp. NEAU-GS14.nov., a novel actinomycete isolated from soil.</title>
        <authorList>
            <person name="Han L."/>
        </authorList>
    </citation>
    <scope>NUCLEOTIDE SEQUENCE [LARGE SCALE GENOMIC DNA]</scope>
    <source>
        <strain evidence="2 3">NEAU-GS14</strain>
    </source>
</reference>
<feature type="chain" id="PRO_5020906295" evidence="1">
    <location>
        <begin position="26"/>
        <end position="82"/>
    </location>
</feature>
<dbReference type="EMBL" id="SZQA01000036">
    <property type="protein sequence ID" value="TKK84219.1"/>
    <property type="molecule type" value="Genomic_DNA"/>
</dbReference>
<dbReference type="RefSeq" id="WP_137250480.1">
    <property type="nucleotide sequence ID" value="NZ_SZQA01000036.1"/>
</dbReference>
<comment type="caution">
    <text evidence="2">The sequence shown here is derived from an EMBL/GenBank/DDBJ whole genome shotgun (WGS) entry which is preliminary data.</text>
</comment>
<organism evidence="2 3">
    <name type="scientific">Herbidospora galbida</name>
    <dbReference type="NCBI Taxonomy" id="2575442"/>
    <lineage>
        <taxon>Bacteria</taxon>
        <taxon>Bacillati</taxon>
        <taxon>Actinomycetota</taxon>
        <taxon>Actinomycetes</taxon>
        <taxon>Streptosporangiales</taxon>
        <taxon>Streptosporangiaceae</taxon>
        <taxon>Herbidospora</taxon>
    </lineage>
</organism>
<accession>A0A4U3M7P1</accession>
<dbReference type="AlphaFoldDB" id="A0A4U3M7P1"/>
<evidence type="ECO:0000313" key="2">
    <source>
        <dbReference type="EMBL" id="TKK84219.1"/>
    </source>
</evidence>
<evidence type="ECO:0000256" key="1">
    <source>
        <dbReference type="SAM" id="SignalP"/>
    </source>
</evidence>
<feature type="signal peptide" evidence="1">
    <location>
        <begin position="1"/>
        <end position="25"/>
    </location>
</feature>